<dbReference type="VEuPathDB" id="TriTrypDB:ADEAN_000523100"/>
<reference evidence="6 7" key="1">
    <citation type="submission" date="2020-08" db="EMBL/GenBank/DDBJ databases">
        <authorList>
            <person name="Newling K."/>
            <person name="Davey J."/>
            <person name="Forrester S."/>
        </authorList>
    </citation>
    <scope>NUCLEOTIDE SEQUENCE [LARGE SCALE GENOMIC DNA]</scope>
    <source>
        <strain evidence="7">Crithidia deanei Carvalho (ATCC PRA-265)</strain>
    </source>
</reference>
<keyword evidence="3" id="KW-0460">Magnesium</keyword>
<organism evidence="6 7">
    <name type="scientific">Angomonas deanei</name>
    <dbReference type="NCBI Taxonomy" id="59799"/>
    <lineage>
        <taxon>Eukaryota</taxon>
        <taxon>Discoba</taxon>
        <taxon>Euglenozoa</taxon>
        <taxon>Kinetoplastea</taxon>
        <taxon>Metakinetoplastina</taxon>
        <taxon>Trypanosomatida</taxon>
        <taxon>Trypanosomatidae</taxon>
        <taxon>Strigomonadinae</taxon>
        <taxon>Angomonas</taxon>
    </lineage>
</organism>
<feature type="domain" description="Cation-transporting P-type ATPase C-terminal" evidence="5">
    <location>
        <begin position="1"/>
        <end position="137"/>
    </location>
</feature>
<dbReference type="Proteomes" id="UP000515908">
    <property type="component" value="Chromosome 09"/>
</dbReference>
<keyword evidence="4" id="KW-0472">Membrane</keyword>
<evidence type="ECO:0000256" key="3">
    <source>
        <dbReference type="ARBA" id="ARBA00022842"/>
    </source>
</evidence>
<evidence type="ECO:0000256" key="2">
    <source>
        <dbReference type="ARBA" id="ARBA00022723"/>
    </source>
</evidence>
<dbReference type="Pfam" id="PF00689">
    <property type="entry name" value="Cation_ATPase_C"/>
    <property type="match status" value="1"/>
</dbReference>
<accession>A0A7G2CFL1</accession>
<dbReference type="GO" id="GO:0005388">
    <property type="term" value="F:P-type calcium transporter activity"/>
    <property type="evidence" value="ECO:0007669"/>
    <property type="project" value="TreeGrafter"/>
</dbReference>
<comment type="subcellular location">
    <subcellularLocation>
        <location evidence="1">Endomembrane system</location>
        <topology evidence="1">Multi-pass membrane protein</topology>
    </subcellularLocation>
</comment>
<dbReference type="GO" id="GO:0046872">
    <property type="term" value="F:metal ion binding"/>
    <property type="evidence" value="ECO:0007669"/>
    <property type="project" value="UniProtKB-KW"/>
</dbReference>
<keyword evidence="2" id="KW-0479">Metal-binding</keyword>
<feature type="transmembrane region" description="Helical" evidence="4">
    <location>
        <begin position="86"/>
        <end position="110"/>
    </location>
</feature>
<evidence type="ECO:0000256" key="4">
    <source>
        <dbReference type="SAM" id="Phobius"/>
    </source>
</evidence>
<dbReference type="Gene3D" id="1.20.1110.10">
    <property type="entry name" value="Calcium-transporting ATPase, transmembrane domain"/>
    <property type="match status" value="1"/>
</dbReference>
<keyword evidence="4" id="KW-1133">Transmembrane helix</keyword>
<protein>
    <submittedName>
        <fullName evidence="6">Cation transporting ATPase, C-terminus, putative</fullName>
    </submittedName>
</protein>
<feature type="transmembrane region" description="Helical" evidence="4">
    <location>
        <begin position="7"/>
        <end position="27"/>
    </location>
</feature>
<dbReference type="InterPro" id="IPR006068">
    <property type="entry name" value="ATPase_P-typ_cation-transptr_C"/>
</dbReference>
<sequence length="169" mass="19127">MWFQVAVQSSFQLIVQLGLLSFGYRIFPTSQPTTDKNAPSGVVYFSEEHICIVFNVFVWLQVFNFLNARLLNENEHFFDNWRDSKVLCVIVTGIAVLQVFIVQCGGKFMSTVPLSFSQWVLCILIGSLSLAVGAGSRWYYWGKGRGGNRLGCFTPVFHLVARLLPKVKH</sequence>
<evidence type="ECO:0000256" key="1">
    <source>
        <dbReference type="ARBA" id="ARBA00004127"/>
    </source>
</evidence>
<dbReference type="PANTHER" id="PTHR24093">
    <property type="entry name" value="CATION TRANSPORTING ATPASE"/>
    <property type="match status" value="1"/>
</dbReference>
<dbReference type="AlphaFoldDB" id="A0A7G2CFL1"/>
<dbReference type="PANTHER" id="PTHR24093:SF369">
    <property type="entry name" value="CALCIUM-TRANSPORTING ATPASE"/>
    <property type="match status" value="1"/>
</dbReference>
<dbReference type="EMBL" id="LR877153">
    <property type="protein sequence ID" value="CAD2217751.1"/>
    <property type="molecule type" value="Genomic_DNA"/>
</dbReference>
<keyword evidence="7" id="KW-1185">Reference proteome</keyword>
<gene>
    <name evidence="6" type="ORF">ADEAN_000523100</name>
</gene>
<dbReference type="GO" id="GO:0005886">
    <property type="term" value="C:plasma membrane"/>
    <property type="evidence" value="ECO:0007669"/>
    <property type="project" value="TreeGrafter"/>
</dbReference>
<dbReference type="GO" id="GO:0012505">
    <property type="term" value="C:endomembrane system"/>
    <property type="evidence" value="ECO:0007669"/>
    <property type="project" value="UniProtKB-SubCell"/>
</dbReference>
<feature type="transmembrane region" description="Helical" evidence="4">
    <location>
        <begin position="116"/>
        <end position="140"/>
    </location>
</feature>
<proteinExistence type="predicted"/>
<evidence type="ECO:0000313" key="6">
    <source>
        <dbReference type="EMBL" id="CAD2217751.1"/>
    </source>
</evidence>
<evidence type="ECO:0000313" key="7">
    <source>
        <dbReference type="Proteomes" id="UP000515908"/>
    </source>
</evidence>
<dbReference type="InterPro" id="IPR023298">
    <property type="entry name" value="ATPase_P-typ_TM_dom_sf"/>
</dbReference>
<evidence type="ECO:0000259" key="5">
    <source>
        <dbReference type="Pfam" id="PF00689"/>
    </source>
</evidence>
<feature type="transmembrane region" description="Helical" evidence="4">
    <location>
        <begin position="47"/>
        <end position="66"/>
    </location>
</feature>
<keyword evidence="4" id="KW-0812">Transmembrane</keyword>
<dbReference type="SUPFAM" id="SSF81665">
    <property type="entry name" value="Calcium ATPase, transmembrane domain M"/>
    <property type="match status" value="1"/>
</dbReference>
<name>A0A7G2CFL1_9TRYP</name>